<dbReference type="OrthoDB" id="269673at2"/>
<dbReference type="AlphaFoldDB" id="A0A517NK73"/>
<feature type="compositionally biased region" description="Low complexity" evidence="1">
    <location>
        <begin position="64"/>
        <end position="74"/>
    </location>
</feature>
<feature type="transmembrane region" description="Helical" evidence="2">
    <location>
        <begin position="180"/>
        <end position="199"/>
    </location>
</feature>
<evidence type="ECO:0000313" key="3">
    <source>
        <dbReference type="EMBL" id="QDT07542.1"/>
    </source>
</evidence>
<proteinExistence type="predicted"/>
<dbReference type="Proteomes" id="UP000318538">
    <property type="component" value="Chromosome"/>
</dbReference>
<feature type="region of interest" description="Disordered" evidence="1">
    <location>
        <begin position="39"/>
        <end position="88"/>
    </location>
</feature>
<feature type="transmembrane region" description="Helical" evidence="2">
    <location>
        <begin position="247"/>
        <end position="265"/>
    </location>
</feature>
<feature type="transmembrane region" description="Helical" evidence="2">
    <location>
        <begin position="272"/>
        <end position="293"/>
    </location>
</feature>
<feature type="transmembrane region" description="Helical" evidence="2">
    <location>
        <begin position="219"/>
        <end position="241"/>
    </location>
</feature>
<organism evidence="3 4">
    <name type="scientific">Rubripirellula lacrimiformis</name>
    <dbReference type="NCBI Taxonomy" id="1930273"/>
    <lineage>
        <taxon>Bacteria</taxon>
        <taxon>Pseudomonadati</taxon>
        <taxon>Planctomycetota</taxon>
        <taxon>Planctomycetia</taxon>
        <taxon>Pirellulales</taxon>
        <taxon>Pirellulaceae</taxon>
        <taxon>Rubripirellula</taxon>
    </lineage>
</organism>
<keyword evidence="2" id="KW-1133">Transmembrane helix</keyword>
<evidence type="ECO:0008006" key="5">
    <source>
        <dbReference type="Google" id="ProtNLM"/>
    </source>
</evidence>
<keyword evidence="2" id="KW-0472">Membrane</keyword>
<protein>
    <recommendedName>
        <fullName evidence="5">Double zinc ribbon</fullName>
    </recommendedName>
</protein>
<evidence type="ECO:0000256" key="2">
    <source>
        <dbReference type="SAM" id="Phobius"/>
    </source>
</evidence>
<gene>
    <name evidence="3" type="ORF">K227x_59700</name>
</gene>
<name>A0A517NK73_9BACT</name>
<dbReference type="EMBL" id="CP036525">
    <property type="protein sequence ID" value="QDT07542.1"/>
    <property type="molecule type" value="Genomic_DNA"/>
</dbReference>
<evidence type="ECO:0000313" key="4">
    <source>
        <dbReference type="Proteomes" id="UP000318538"/>
    </source>
</evidence>
<reference evidence="3 4" key="1">
    <citation type="submission" date="2019-02" db="EMBL/GenBank/DDBJ databases">
        <title>Deep-cultivation of Planctomycetes and their phenomic and genomic characterization uncovers novel biology.</title>
        <authorList>
            <person name="Wiegand S."/>
            <person name="Jogler M."/>
            <person name="Boedeker C."/>
            <person name="Pinto D."/>
            <person name="Vollmers J."/>
            <person name="Rivas-Marin E."/>
            <person name="Kohn T."/>
            <person name="Peeters S.H."/>
            <person name="Heuer A."/>
            <person name="Rast P."/>
            <person name="Oberbeckmann S."/>
            <person name="Bunk B."/>
            <person name="Jeske O."/>
            <person name="Meyerdierks A."/>
            <person name="Storesund J.E."/>
            <person name="Kallscheuer N."/>
            <person name="Luecker S."/>
            <person name="Lage O.M."/>
            <person name="Pohl T."/>
            <person name="Merkel B.J."/>
            <person name="Hornburger P."/>
            <person name="Mueller R.-W."/>
            <person name="Bruemmer F."/>
            <person name="Labrenz M."/>
            <person name="Spormann A.M."/>
            <person name="Op den Camp H."/>
            <person name="Overmann J."/>
            <person name="Amann R."/>
            <person name="Jetten M.S.M."/>
            <person name="Mascher T."/>
            <person name="Medema M.H."/>
            <person name="Devos D.P."/>
            <person name="Kaster A.-K."/>
            <person name="Ovreas L."/>
            <person name="Rohde M."/>
            <person name="Galperin M.Y."/>
            <person name="Jogler C."/>
        </authorList>
    </citation>
    <scope>NUCLEOTIDE SEQUENCE [LARGE SCALE GENOMIC DNA]</scope>
    <source>
        <strain evidence="3 4">K22_7</strain>
    </source>
</reference>
<feature type="compositionally biased region" description="Gly residues" evidence="1">
    <location>
        <begin position="42"/>
        <end position="56"/>
    </location>
</feature>
<evidence type="ECO:0000256" key="1">
    <source>
        <dbReference type="SAM" id="MobiDB-lite"/>
    </source>
</evidence>
<accession>A0A517NK73</accession>
<dbReference type="KEGG" id="rlc:K227x_59700"/>
<sequence>MPIRVKCQCGKALNVPDTAAGKAVKCPGCATVIRVPSATAQGGNGQGGNGQGGKAPAGGVKRSAPQPGGAKPAGKPAPRPAAPQIPAAQQPGMMDEMFDEEGFSAQVAQICPNCRSEMAAGSVLCTKCGFNKESGARLEGHKTAGVDISHGTLALQKAKADMAKAAALDKAVLDGSGMPWWMLSLVLFMIVSGLSIAVLAVNASRRIDESISFNPMQTFLMLCGVAFYLASQGAYLMIVVHAFKQEIVKGLLTLFVPFYVIYHVFKNGRETWKYLVGSIILGGISAAFLIASVGA</sequence>
<dbReference type="RefSeq" id="WP_145175654.1">
    <property type="nucleotide sequence ID" value="NZ_CP036525.1"/>
</dbReference>
<keyword evidence="2" id="KW-0812">Transmembrane</keyword>
<keyword evidence="4" id="KW-1185">Reference proteome</keyword>